<protein>
    <submittedName>
        <fullName evidence="2">Uncharacterized protein</fullName>
    </submittedName>
</protein>
<evidence type="ECO:0000313" key="2">
    <source>
        <dbReference type="EMBL" id="GAA4668953.1"/>
    </source>
</evidence>
<evidence type="ECO:0000256" key="1">
    <source>
        <dbReference type="SAM" id="MobiDB-lite"/>
    </source>
</evidence>
<name>A0ABP8VRG4_9PSEU</name>
<sequence length="54" mass="6087">MRAGREVVSTDMHHSKNGRVGSARRPGDDVLEDRLRPAASVSRRWALPVIEDYI</sequence>
<accession>A0ABP8VRG4</accession>
<feature type="region of interest" description="Disordered" evidence="1">
    <location>
        <begin position="1"/>
        <end position="29"/>
    </location>
</feature>
<dbReference type="EMBL" id="BAABIB010000162">
    <property type="protein sequence ID" value="GAA4668953.1"/>
    <property type="molecule type" value="Genomic_DNA"/>
</dbReference>
<comment type="caution">
    <text evidence="2">The sequence shown here is derived from an EMBL/GenBank/DDBJ whole genome shotgun (WGS) entry which is preliminary data.</text>
</comment>
<evidence type="ECO:0000313" key="3">
    <source>
        <dbReference type="Proteomes" id="UP001500192"/>
    </source>
</evidence>
<keyword evidence="3" id="KW-1185">Reference proteome</keyword>
<dbReference type="Proteomes" id="UP001500192">
    <property type="component" value="Unassembled WGS sequence"/>
</dbReference>
<organism evidence="2 3">
    <name type="scientific">Amycolatopsis dongchuanensis</name>
    <dbReference type="NCBI Taxonomy" id="1070866"/>
    <lineage>
        <taxon>Bacteria</taxon>
        <taxon>Bacillati</taxon>
        <taxon>Actinomycetota</taxon>
        <taxon>Actinomycetes</taxon>
        <taxon>Pseudonocardiales</taxon>
        <taxon>Pseudonocardiaceae</taxon>
        <taxon>Amycolatopsis</taxon>
    </lineage>
</organism>
<proteinExistence type="predicted"/>
<reference evidence="3" key="1">
    <citation type="journal article" date="2019" name="Int. J. Syst. Evol. Microbiol.">
        <title>The Global Catalogue of Microorganisms (GCM) 10K type strain sequencing project: providing services to taxonomists for standard genome sequencing and annotation.</title>
        <authorList>
            <consortium name="The Broad Institute Genomics Platform"/>
            <consortium name="The Broad Institute Genome Sequencing Center for Infectious Disease"/>
            <person name="Wu L."/>
            <person name="Ma J."/>
        </authorList>
    </citation>
    <scope>NUCLEOTIDE SEQUENCE [LARGE SCALE GENOMIC DNA]</scope>
    <source>
        <strain evidence="3">JCM 18054</strain>
    </source>
</reference>
<gene>
    <name evidence="2" type="ORF">GCM10023214_74080</name>
</gene>